<dbReference type="GO" id="GO:0006271">
    <property type="term" value="P:DNA strand elongation involved in DNA replication"/>
    <property type="evidence" value="ECO:0007669"/>
    <property type="project" value="TreeGrafter"/>
</dbReference>
<dbReference type="STRING" id="1288291.A0A059EX98"/>
<organism evidence="5 6">
    <name type="scientific">Anncaliia algerae PRA339</name>
    <dbReference type="NCBI Taxonomy" id="1288291"/>
    <lineage>
        <taxon>Eukaryota</taxon>
        <taxon>Fungi</taxon>
        <taxon>Fungi incertae sedis</taxon>
        <taxon>Microsporidia</taxon>
        <taxon>Tubulinosematoidea</taxon>
        <taxon>Tubulinosematidae</taxon>
        <taxon>Anncaliia</taxon>
    </lineage>
</organism>
<dbReference type="EMBL" id="KK365287">
    <property type="protein sequence ID" value="KCZ79379.1"/>
    <property type="molecule type" value="Genomic_DNA"/>
</dbReference>
<dbReference type="HOGENOM" id="CLU_021763_2_0_1"/>
<dbReference type="Pfam" id="PF18018">
    <property type="entry name" value="DNA_pol_D_N"/>
    <property type="match status" value="1"/>
</dbReference>
<dbReference type="GO" id="GO:0043625">
    <property type="term" value="C:delta DNA polymerase complex"/>
    <property type="evidence" value="ECO:0007669"/>
    <property type="project" value="TreeGrafter"/>
</dbReference>
<name>A0A059EX98_9MICR</name>
<dbReference type="Gene3D" id="2.40.50.430">
    <property type="match status" value="1"/>
</dbReference>
<evidence type="ECO:0000259" key="4">
    <source>
        <dbReference type="Pfam" id="PF18018"/>
    </source>
</evidence>
<dbReference type="InterPro" id="IPR024826">
    <property type="entry name" value="DNA_pol_delta/II_ssu"/>
</dbReference>
<dbReference type="OrthoDB" id="3763at2759"/>
<accession>A0A059EX98</accession>
<dbReference type="VEuPathDB" id="MicrosporidiaDB:H312_03233"/>
<dbReference type="Gene3D" id="3.60.21.50">
    <property type="match status" value="1"/>
</dbReference>
<keyword evidence="6" id="KW-1185">Reference proteome</keyword>
<evidence type="ECO:0000313" key="6">
    <source>
        <dbReference type="Proteomes" id="UP000030655"/>
    </source>
</evidence>
<dbReference type="AlphaFoldDB" id="A0A059EX98"/>
<proteinExistence type="inferred from homology"/>
<feature type="domain" description="DNA polymerase alpha/delta/epsilon subunit B" evidence="3">
    <location>
        <begin position="197"/>
        <end position="356"/>
    </location>
</feature>
<evidence type="ECO:0008006" key="7">
    <source>
        <dbReference type="Google" id="ProtNLM"/>
    </source>
</evidence>
<sequence length="399" mass="46413">MNPFKNQYHLTYQFRLNHLKPQLMRKSLEVFNISPLENIYEVNNVKEETVLIGILYIDSELKPSLFNNIKKTNTYFSPKNKFYLEDGSRIELKIEDKILSNNLLCTGMVLALKGICKENMFYVNDYCFSDFDNSNKNLRNEKYEVSFDKVCFISCIKMKENRNYEKLILILKYLNENQVPVFIIGPYFSSNFDIITLKEILSINTAYLVPGKNDPTSKILPQKPLHNKLCHESTICLGNPTFIESSDKSMLITDGCNVEDMLKYFNMHKIEVEKENKLKIQELDEEEITINEEKETEYTKKVKHFDELSIFLDAMEVLYASKHFCPTAPDTLHSEPIIDIDPFIFYAPINIFVCGNGPSAALRKSSNVNFISVPKFSDKNECLIYDFKKEAIEIIKINE</sequence>
<dbReference type="Proteomes" id="UP000030655">
    <property type="component" value="Unassembled WGS sequence"/>
</dbReference>
<keyword evidence="2" id="KW-0235">DNA replication</keyword>
<dbReference type="PANTHER" id="PTHR10416">
    <property type="entry name" value="DNA POLYMERASE DELTA SUBUNIT 2"/>
    <property type="match status" value="1"/>
</dbReference>
<gene>
    <name evidence="5" type="ORF">H312_03233</name>
</gene>
<dbReference type="Pfam" id="PF04042">
    <property type="entry name" value="DNA_pol_E_B"/>
    <property type="match status" value="1"/>
</dbReference>
<dbReference type="InterPro" id="IPR040663">
    <property type="entry name" value="DNA_pol_D_N"/>
</dbReference>
<reference evidence="6" key="1">
    <citation type="submission" date="2013-02" db="EMBL/GenBank/DDBJ databases">
        <authorList>
            <consortium name="The Broad Institute Genome Sequencing Platform"/>
            <person name="Cuomo C."/>
            <person name="Becnel J."/>
            <person name="Sanscrainte N."/>
            <person name="Walker B."/>
            <person name="Young S.K."/>
            <person name="Zeng Q."/>
            <person name="Gargeya S."/>
            <person name="Fitzgerald M."/>
            <person name="Haas B."/>
            <person name="Abouelleil A."/>
            <person name="Alvarado L."/>
            <person name="Arachchi H.M."/>
            <person name="Berlin A.M."/>
            <person name="Chapman S.B."/>
            <person name="Dewar J."/>
            <person name="Goldberg J."/>
            <person name="Griggs A."/>
            <person name="Gujja S."/>
            <person name="Hansen M."/>
            <person name="Howarth C."/>
            <person name="Imamovic A."/>
            <person name="Larimer J."/>
            <person name="McCowan C."/>
            <person name="Murphy C."/>
            <person name="Neiman D."/>
            <person name="Pearson M."/>
            <person name="Priest M."/>
            <person name="Roberts A."/>
            <person name="Saif S."/>
            <person name="Shea T."/>
            <person name="Sisk P."/>
            <person name="Sykes S."/>
            <person name="Wortman J."/>
            <person name="Nusbaum C."/>
            <person name="Birren B."/>
        </authorList>
    </citation>
    <scope>NUCLEOTIDE SEQUENCE [LARGE SCALE GENOMIC DNA]</scope>
    <source>
        <strain evidence="6">PRA339</strain>
    </source>
</reference>
<evidence type="ECO:0000256" key="2">
    <source>
        <dbReference type="ARBA" id="ARBA00022705"/>
    </source>
</evidence>
<dbReference type="PANTHER" id="PTHR10416:SF0">
    <property type="entry name" value="DNA POLYMERASE DELTA SUBUNIT 2"/>
    <property type="match status" value="1"/>
</dbReference>
<evidence type="ECO:0000259" key="3">
    <source>
        <dbReference type="Pfam" id="PF04042"/>
    </source>
</evidence>
<dbReference type="GO" id="GO:0003677">
    <property type="term" value="F:DNA binding"/>
    <property type="evidence" value="ECO:0007669"/>
    <property type="project" value="InterPro"/>
</dbReference>
<comment type="similarity">
    <text evidence="1">Belongs to the DNA polymerase delta/II small subunit family.</text>
</comment>
<dbReference type="InterPro" id="IPR007185">
    <property type="entry name" value="DNA_pol_a/d/e_bsu"/>
</dbReference>
<evidence type="ECO:0000256" key="1">
    <source>
        <dbReference type="ARBA" id="ARBA00006035"/>
    </source>
</evidence>
<feature type="domain" description="DNA polymerase delta subunit OB-fold" evidence="4">
    <location>
        <begin position="7"/>
        <end position="126"/>
    </location>
</feature>
<protein>
    <recommendedName>
        <fullName evidence="7">DNA polymerase alpha/delta/epsilon subunit B domain-containing protein</fullName>
    </recommendedName>
</protein>
<reference evidence="5 6" key="2">
    <citation type="submission" date="2014-03" db="EMBL/GenBank/DDBJ databases">
        <title>The Genome Sequence of Anncaliia algerae insect isolate PRA339.</title>
        <authorList>
            <consortium name="The Broad Institute Genome Sequencing Platform"/>
            <consortium name="The Broad Institute Genome Sequencing Center for Infectious Disease"/>
            <person name="Cuomo C."/>
            <person name="Becnel J."/>
            <person name="Sanscrainte N."/>
            <person name="Walker B."/>
            <person name="Young S.K."/>
            <person name="Zeng Q."/>
            <person name="Gargeya S."/>
            <person name="Fitzgerald M."/>
            <person name="Haas B."/>
            <person name="Abouelleil A."/>
            <person name="Alvarado L."/>
            <person name="Arachchi H.M."/>
            <person name="Berlin A.M."/>
            <person name="Chapman S.B."/>
            <person name="Dewar J."/>
            <person name="Goldberg J."/>
            <person name="Griggs A."/>
            <person name="Gujja S."/>
            <person name="Hansen M."/>
            <person name="Howarth C."/>
            <person name="Imamovic A."/>
            <person name="Larimer J."/>
            <person name="McCowan C."/>
            <person name="Murphy C."/>
            <person name="Neiman D."/>
            <person name="Pearson M."/>
            <person name="Priest M."/>
            <person name="Roberts A."/>
            <person name="Saif S."/>
            <person name="Shea T."/>
            <person name="Sisk P."/>
            <person name="Sykes S."/>
            <person name="Wortman J."/>
            <person name="Nusbaum C."/>
            <person name="Birren B."/>
        </authorList>
    </citation>
    <scope>NUCLEOTIDE SEQUENCE [LARGE SCALE GENOMIC DNA]</scope>
    <source>
        <strain evidence="5 6">PRA339</strain>
    </source>
</reference>
<evidence type="ECO:0000313" key="5">
    <source>
        <dbReference type="EMBL" id="KCZ79379.1"/>
    </source>
</evidence>